<dbReference type="EMBL" id="BAAADV010000003">
    <property type="protein sequence ID" value="GAA0673664.1"/>
    <property type="molecule type" value="Genomic_DNA"/>
</dbReference>
<dbReference type="InterPro" id="IPR013766">
    <property type="entry name" value="Thioredoxin_domain"/>
</dbReference>
<dbReference type="PANTHER" id="PTHR43110:SF1">
    <property type="entry name" value="THIOL PEROXIDASE"/>
    <property type="match status" value="1"/>
</dbReference>
<organism evidence="3 4">
    <name type="scientific">Natronoarchaeum mannanilyticum</name>
    <dbReference type="NCBI Taxonomy" id="926360"/>
    <lineage>
        <taxon>Archaea</taxon>
        <taxon>Methanobacteriati</taxon>
        <taxon>Methanobacteriota</taxon>
        <taxon>Stenosarchaea group</taxon>
        <taxon>Halobacteria</taxon>
        <taxon>Halobacteriales</taxon>
        <taxon>Natronoarchaeaceae</taxon>
    </lineage>
</organism>
<protein>
    <recommendedName>
        <fullName evidence="2">Thioredoxin domain-containing protein</fullName>
    </recommendedName>
</protein>
<dbReference type="GO" id="GO:0016209">
    <property type="term" value="F:antioxidant activity"/>
    <property type="evidence" value="ECO:0007669"/>
    <property type="project" value="InterPro"/>
</dbReference>
<dbReference type="SUPFAM" id="SSF52833">
    <property type="entry name" value="Thioredoxin-like"/>
    <property type="match status" value="1"/>
</dbReference>
<dbReference type="InterPro" id="IPR050455">
    <property type="entry name" value="Tpx_Peroxidase_subfamily"/>
</dbReference>
<keyword evidence="1" id="KW-0676">Redox-active center</keyword>
<dbReference type="InterPro" id="IPR000866">
    <property type="entry name" value="AhpC/TSA"/>
</dbReference>
<gene>
    <name evidence="3" type="ORF">GCM10009020_20980</name>
</gene>
<proteinExistence type="predicted"/>
<dbReference type="AlphaFoldDB" id="A0AAV3TAG4"/>
<dbReference type="GO" id="GO:0016491">
    <property type="term" value="F:oxidoreductase activity"/>
    <property type="evidence" value="ECO:0007669"/>
    <property type="project" value="InterPro"/>
</dbReference>
<dbReference type="PANTHER" id="PTHR43110">
    <property type="entry name" value="THIOL PEROXIDASE"/>
    <property type="match status" value="1"/>
</dbReference>
<dbReference type="Gene3D" id="3.40.30.10">
    <property type="entry name" value="Glutaredoxin"/>
    <property type="match status" value="1"/>
</dbReference>
<dbReference type="Pfam" id="PF00578">
    <property type="entry name" value="AhpC-TSA"/>
    <property type="match status" value="1"/>
</dbReference>
<evidence type="ECO:0000313" key="4">
    <source>
        <dbReference type="Proteomes" id="UP001500420"/>
    </source>
</evidence>
<evidence type="ECO:0000259" key="2">
    <source>
        <dbReference type="PROSITE" id="PS51352"/>
    </source>
</evidence>
<dbReference type="PROSITE" id="PS51352">
    <property type="entry name" value="THIOREDOXIN_2"/>
    <property type="match status" value="1"/>
</dbReference>
<dbReference type="RefSeq" id="WP_343773955.1">
    <property type="nucleotide sequence ID" value="NZ_BAAADV010000003.1"/>
</dbReference>
<sequence>MITEGTQAPDFTVPAAIDGDIRELTFSEYAEGRITVLAFYPADFSPACTEELCSLRDIDLFNLQRDVAILGVSTDSAFSHREFARQNGLEFPLGSDDDGRVAERYGVLGEDVHGHSRLAKRSVFVVDDRGVIRYAWTTDEPTQLPDVEAVRAAVDSIQDDRGAIERYRAAHEHLEYGRSENESALDAYDDGEWQVAAEAFGEAEYYFQEAETGFDTARRFAESDNIAQASDRAKQKASHYRQAARWYAAAARRQADGKRVAAEDTAEDAEAALDRARGMEPIPDLYSF</sequence>
<reference evidence="3 4" key="1">
    <citation type="journal article" date="2019" name="Int. J. Syst. Evol. Microbiol.">
        <title>The Global Catalogue of Microorganisms (GCM) 10K type strain sequencing project: providing services to taxonomists for standard genome sequencing and annotation.</title>
        <authorList>
            <consortium name="The Broad Institute Genomics Platform"/>
            <consortium name="The Broad Institute Genome Sequencing Center for Infectious Disease"/>
            <person name="Wu L."/>
            <person name="Ma J."/>
        </authorList>
    </citation>
    <scope>NUCLEOTIDE SEQUENCE [LARGE SCALE GENOMIC DNA]</scope>
    <source>
        <strain evidence="3 4">JCM 16328</strain>
    </source>
</reference>
<dbReference type="Proteomes" id="UP001500420">
    <property type="component" value="Unassembled WGS sequence"/>
</dbReference>
<keyword evidence="4" id="KW-1185">Reference proteome</keyword>
<dbReference type="InterPro" id="IPR036249">
    <property type="entry name" value="Thioredoxin-like_sf"/>
</dbReference>
<evidence type="ECO:0000313" key="3">
    <source>
        <dbReference type="EMBL" id="GAA0673664.1"/>
    </source>
</evidence>
<accession>A0AAV3TAG4</accession>
<name>A0AAV3TAG4_9EURY</name>
<feature type="domain" description="Thioredoxin" evidence="2">
    <location>
        <begin position="2"/>
        <end position="159"/>
    </location>
</feature>
<evidence type="ECO:0000256" key="1">
    <source>
        <dbReference type="ARBA" id="ARBA00023284"/>
    </source>
</evidence>
<comment type="caution">
    <text evidence="3">The sequence shown here is derived from an EMBL/GenBank/DDBJ whole genome shotgun (WGS) entry which is preliminary data.</text>
</comment>